<gene>
    <name evidence="1" type="ORF">ACCO45_012590</name>
</gene>
<keyword evidence="2" id="KW-1185">Reference proteome</keyword>
<dbReference type="Proteomes" id="UP001638806">
    <property type="component" value="Unassembled WGS sequence"/>
</dbReference>
<evidence type="ECO:0000313" key="2">
    <source>
        <dbReference type="Proteomes" id="UP001638806"/>
    </source>
</evidence>
<evidence type="ECO:0000313" key="1">
    <source>
        <dbReference type="EMBL" id="KAL3952647.1"/>
    </source>
</evidence>
<proteinExistence type="predicted"/>
<reference evidence="1" key="1">
    <citation type="submission" date="2024-12" db="EMBL/GenBank/DDBJ databases">
        <title>Comparative genomics and development of molecular markers within Purpureocillium lilacinum and among Purpureocillium species.</title>
        <authorList>
            <person name="Yeh Z.-Y."/>
            <person name="Ni N.-T."/>
            <person name="Lo P.-H."/>
            <person name="Mushyakhwo K."/>
            <person name="Lin C.-F."/>
            <person name="Nai Y.-S."/>
        </authorList>
    </citation>
    <scope>NUCLEOTIDE SEQUENCE</scope>
    <source>
        <strain evidence="1">NCHU-NPUST-175</strain>
    </source>
</reference>
<sequence length="231" mass="25088">MARVDPACAAWGMTLMLERRPASFGIRQHAETPGHRIGPRPPQPVMGRRSNLGRGHDKLPPPMLQPGDMLVPLLSLRSTINDFCSRCNCGWSRLCSCRPTRVMACQGWDDARGPSRLGDAHMTCAGRKLGEQNGQLASELRLLRILLHMQVHFSVSGAQNSRCTAACNGAKGQRGEPAQANYIAISTGLFTPRTRPTTGRQDKEPALHGASRIGFLGLTRPVPPAATVERP</sequence>
<comment type="caution">
    <text evidence="1">The sequence shown here is derived from an EMBL/GenBank/DDBJ whole genome shotgun (WGS) entry which is preliminary data.</text>
</comment>
<name>A0ACC4D947_PURLI</name>
<organism evidence="1 2">
    <name type="scientific">Purpureocillium lilacinum</name>
    <name type="common">Paecilomyces lilacinus</name>
    <dbReference type="NCBI Taxonomy" id="33203"/>
    <lineage>
        <taxon>Eukaryota</taxon>
        <taxon>Fungi</taxon>
        <taxon>Dikarya</taxon>
        <taxon>Ascomycota</taxon>
        <taxon>Pezizomycotina</taxon>
        <taxon>Sordariomycetes</taxon>
        <taxon>Hypocreomycetidae</taxon>
        <taxon>Hypocreales</taxon>
        <taxon>Ophiocordycipitaceae</taxon>
        <taxon>Purpureocillium</taxon>
    </lineage>
</organism>
<accession>A0ACC4D947</accession>
<dbReference type="EMBL" id="JBGNUJ010000012">
    <property type="protein sequence ID" value="KAL3952647.1"/>
    <property type="molecule type" value="Genomic_DNA"/>
</dbReference>
<protein>
    <submittedName>
        <fullName evidence="1">Uncharacterized protein</fullName>
    </submittedName>
</protein>